<comment type="caution">
    <text evidence="1">The sequence shown here is derived from an EMBL/GenBank/DDBJ whole genome shotgun (WGS) entry which is preliminary data.</text>
</comment>
<accession>A0A073IRD4</accession>
<evidence type="ECO:0000313" key="2">
    <source>
        <dbReference type="Proteomes" id="UP000027734"/>
    </source>
</evidence>
<dbReference type="STRING" id="1300350.Z948_208"/>
<dbReference type="RefSeq" id="WP_025057723.1">
    <property type="nucleotide sequence ID" value="NZ_JAMC01000011.1"/>
</dbReference>
<keyword evidence="2" id="KW-1185">Reference proteome</keyword>
<dbReference type="OrthoDB" id="7739195at2"/>
<protein>
    <submittedName>
        <fullName evidence="1">Uncharacterized protein</fullName>
    </submittedName>
</protein>
<dbReference type="AlphaFoldDB" id="A0A073IRD4"/>
<name>A0A073IRD4_9RHOB</name>
<proteinExistence type="predicted"/>
<gene>
    <name evidence="1" type="ORF">DSW25_04365</name>
</gene>
<evidence type="ECO:0000313" key="1">
    <source>
        <dbReference type="EMBL" id="KEJ87962.1"/>
    </source>
</evidence>
<dbReference type="EMBL" id="JAMC01000011">
    <property type="protein sequence ID" value="KEJ87962.1"/>
    <property type="molecule type" value="Genomic_DNA"/>
</dbReference>
<sequence length="266" mass="28737">MNRASGGILIILAGLVLGYVGISQWLGTLDRYGAAGCVIAPDAERPLRAKVARALGQAHDEGDWLVIGPKLCTITFPDIETPISAKEPDVAVAISAVDEYAEHGDIGCFISRDLLEDSLKLSRGWDEDQVFRAYIQMMAAGVMDGSWQFFGESPLRTPVSFQYLGGTCGEVPNAAKMANSHEVLKETFDSFIRANAPYVPCGEGGNVFQPQWAEVYKGLGSGDPVNAWYPLEIMFVGLAAEWVEGATHDSKGFTRPPLCSFQGDAR</sequence>
<organism evidence="1 2">
    <name type="scientific">Sulfitobacter donghicola DSW-25 = KCTC 12864 = JCM 14565</name>
    <dbReference type="NCBI Taxonomy" id="1300350"/>
    <lineage>
        <taxon>Bacteria</taxon>
        <taxon>Pseudomonadati</taxon>
        <taxon>Pseudomonadota</taxon>
        <taxon>Alphaproteobacteria</taxon>
        <taxon>Rhodobacterales</taxon>
        <taxon>Roseobacteraceae</taxon>
        <taxon>Sulfitobacter</taxon>
    </lineage>
</organism>
<reference evidence="1 2" key="1">
    <citation type="submission" date="2014-01" db="EMBL/GenBank/DDBJ databases">
        <title>Sulfitobacter donghicola JCM 14565 Genome Sequencing.</title>
        <authorList>
            <person name="Lai Q."/>
            <person name="Hong Z."/>
        </authorList>
    </citation>
    <scope>NUCLEOTIDE SEQUENCE [LARGE SCALE GENOMIC DNA]</scope>
    <source>
        <strain evidence="1 2">JCM 14565</strain>
    </source>
</reference>
<dbReference type="Proteomes" id="UP000027734">
    <property type="component" value="Unassembled WGS sequence"/>
</dbReference>